<feature type="domain" description="GIY-YIG" evidence="9">
    <location>
        <begin position="15"/>
        <end position="93"/>
    </location>
</feature>
<dbReference type="GO" id="GO:0009381">
    <property type="term" value="F:excinuclease ABC activity"/>
    <property type="evidence" value="ECO:0007669"/>
    <property type="project" value="UniProtKB-UniRule"/>
</dbReference>
<dbReference type="InterPro" id="IPR001162">
    <property type="entry name" value="UvrC_RNase_H_dom"/>
</dbReference>
<evidence type="ECO:0000256" key="2">
    <source>
        <dbReference type="ARBA" id="ARBA00022763"/>
    </source>
</evidence>
<dbReference type="InterPro" id="IPR010994">
    <property type="entry name" value="RuvA_2-like"/>
</dbReference>
<evidence type="ECO:0000313" key="12">
    <source>
        <dbReference type="Proteomes" id="UP001302486"/>
    </source>
</evidence>
<keyword evidence="1 7" id="KW-0963">Cytoplasm</keyword>
<dbReference type="Gene3D" id="1.10.150.20">
    <property type="entry name" value="5' to 3' exonuclease, C-terminal subdomain"/>
    <property type="match status" value="1"/>
</dbReference>
<dbReference type="InterPro" id="IPR000305">
    <property type="entry name" value="GIY-YIG_endonuc"/>
</dbReference>
<dbReference type="SMART" id="SM00465">
    <property type="entry name" value="GIYc"/>
    <property type="match status" value="1"/>
</dbReference>
<keyword evidence="5 7" id="KW-0234">DNA repair</keyword>
<dbReference type="InterPro" id="IPR036876">
    <property type="entry name" value="UVR_dom_sf"/>
</dbReference>
<dbReference type="FunFam" id="3.40.1440.10:FF:000001">
    <property type="entry name" value="UvrABC system protein C"/>
    <property type="match status" value="1"/>
</dbReference>
<reference evidence="12" key="1">
    <citation type="submission" date="2024-06" db="EMBL/GenBank/DDBJ databases">
        <title>Hwangdonia haimaensis gen. nov., sp. nov., a member of the family Flavobacteriaceae isolated from the haima cold seep.</title>
        <authorList>
            <person name="Li J."/>
        </authorList>
    </citation>
    <scope>NUCLEOTIDE SEQUENCE [LARGE SCALE GENOMIC DNA]</scope>
    <source>
        <strain evidence="12">SCSIO 19198</strain>
    </source>
</reference>
<dbReference type="Pfam" id="PF14520">
    <property type="entry name" value="HHH_5"/>
    <property type="match status" value="1"/>
</dbReference>
<dbReference type="GO" id="GO:0009380">
    <property type="term" value="C:excinuclease repair complex"/>
    <property type="evidence" value="ECO:0007669"/>
    <property type="project" value="InterPro"/>
</dbReference>
<accession>A0AA97ENC6</accession>
<dbReference type="PROSITE" id="PS50165">
    <property type="entry name" value="UVRC"/>
    <property type="match status" value="1"/>
</dbReference>
<evidence type="ECO:0000256" key="6">
    <source>
        <dbReference type="ARBA" id="ARBA00023236"/>
    </source>
</evidence>
<dbReference type="InterPro" id="IPR050066">
    <property type="entry name" value="UvrABC_protein_C"/>
</dbReference>
<comment type="subcellular location">
    <subcellularLocation>
        <location evidence="7">Cytoplasm</location>
    </subcellularLocation>
</comment>
<name>A0AA97ENC6_9FLAO</name>
<keyword evidence="4 7" id="KW-0267">Excision nuclease</keyword>
<dbReference type="PROSITE" id="PS50164">
    <property type="entry name" value="GIY_YIG"/>
    <property type="match status" value="1"/>
</dbReference>
<comment type="similarity">
    <text evidence="7">Belongs to the UvrC family.</text>
</comment>
<organism evidence="11 12">
    <name type="scientific">Hwangdonia lutea</name>
    <dbReference type="NCBI Taxonomy" id="3075823"/>
    <lineage>
        <taxon>Bacteria</taxon>
        <taxon>Pseudomonadati</taxon>
        <taxon>Bacteroidota</taxon>
        <taxon>Flavobacteriia</taxon>
        <taxon>Flavobacteriales</taxon>
        <taxon>Flavobacteriaceae</taxon>
        <taxon>Hwangdonia</taxon>
    </lineage>
</organism>
<dbReference type="AlphaFoldDB" id="A0AA97ENC6"/>
<sequence>MSKPTLDIQLKTLPNAPGVYQYFDADGTIIYVGKAKNLKKRVSSYFTKTHDNGKTRVLVKKIANIKHIVVDTETDALLLENNLIKKHKPRYNVMLKDDKSYPWICIKKERFPRVFSTRRVFKNCGEYFGPYTSMKTVSTLLDLIRGLYNLRTCNYHLSEEKIQAGKYKVCLEYHLGNCKGACEGLETEAEYNENIKAIREILKGNFKDSLQQFRVQMKQYAEKMQFEDAQKIKEKIEVLENYQAKSTIVNPKISNVDVFSIMSDESYGYINFLQLSYGSIIRSHTLEIKKKLDETDQQLLELAITEIRQRFHSKSKEIYVPFKVNLGDDIKVTVPKLGDKKHILDLSLRNAKYFRMERFKQDKIVDPDRHVNRIMAQMKADLRLAEEPRHIECFDNSNIQGTHPVAACVVFKNGKPSKKDYRHFNIKTVEGPDDFASMEEVVYRRYKRLLDENQPLPQLIIIDGGKGQLSSSLKSLDALDLRGKIAIIGIAKRLEELFYPDDPIPLYLDKKSETLKIIQQLRNEAHRFGIEHHRNKRSKTALNTELETIAGIGEKTVVELLRHFKSAKRVANAKLDELEAVVGVSRAEKIYNYYHGK</sequence>
<evidence type="ECO:0000259" key="8">
    <source>
        <dbReference type="PROSITE" id="PS50151"/>
    </source>
</evidence>
<feature type="domain" description="UvrC family homology region profile" evidence="10">
    <location>
        <begin position="262"/>
        <end position="476"/>
    </location>
</feature>
<dbReference type="RefSeq" id="WP_316984385.1">
    <property type="nucleotide sequence ID" value="NZ_CP136521.1"/>
</dbReference>
<dbReference type="GO" id="GO:0009432">
    <property type="term" value="P:SOS response"/>
    <property type="evidence" value="ECO:0007669"/>
    <property type="project" value="UniProtKB-UniRule"/>
</dbReference>
<dbReference type="CDD" id="cd10434">
    <property type="entry name" value="GIY-YIG_UvrC_Cho"/>
    <property type="match status" value="1"/>
</dbReference>
<evidence type="ECO:0000256" key="4">
    <source>
        <dbReference type="ARBA" id="ARBA00022881"/>
    </source>
</evidence>
<evidence type="ECO:0000256" key="3">
    <source>
        <dbReference type="ARBA" id="ARBA00022769"/>
    </source>
</evidence>
<dbReference type="SUPFAM" id="SSF82771">
    <property type="entry name" value="GIY-YIG endonuclease"/>
    <property type="match status" value="1"/>
</dbReference>
<dbReference type="GO" id="GO:0006289">
    <property type="term" value="P:nucleotide-excision repair"/>
    <property type="evidence" value="ECO:0007669"/>
    <property type="project" value="UniProtKB-UniRule"/>
</dbReference>
<dbReference type="GO" id="GO:0005737">
    <property type="term" value="C:cytoplasm"/>
    <property type="evidence" value="ECO:0007669"/>
    <property type="project" value="UniProtKB-SubCell"/>
</dbReference>
<evidence type="ECO:0000313" key="11">
    <source>
        <dbReference type="EMBL" id="WOD44724.1"/>
    </source>
</evidence>
<dbReference type="SUPFAM" id="SSF47781">
    <property type="entry name" value="RuvA domain 2-like"/>
    <property type="match status" value="1"/>
</dbReference>
<dbReference type="GO" id="GO:0003677">
    <property type="term" value="F:DNA binding"/>
    <property type="evidence" value="ECO:0007669"/>
    <property type="project" value="UniProtKB-UniRule"/>
</dbReference>
<feature type="domain" description="UVR" evidence="8">
    <location>
        <begin position="207"/>
        <end position="242"/>
    </location>
</feature>
<keyword evidence="6 7" id="KW-0742">SOS response</keyword>
<comment type="function">
    <text evidence="7">The UvrABC repair system catalyzes the recognition and processing of DNA lesions. UvrC both incises the 5' and 3' sides of the lesion. The N-terminal half is responsible for the 3' incision and the C-terminal half is responsible for the 5' incision.</text>
</comment>
<dbReference type="InterPro" id="IPR004791">
    <property type="entry name" value="UvrC"/>
</dbReference>
<dbReference type="InterPro" id="IPR001943">
    <property type="entry name" value="UVR_dom"/>
</dbReference>
<keyword evidence="12" id="KW-1185">Reference proteome</keyword>
<dbReference type="Proteomes" id="UP001302486">
    <property type="component" value="Chromosome"/>
</dbReference>
<dbReference type="EMBL" id="CP136521">
    <property type="protein sequence ID" value="WOD44724.1"/>
    <property type="molecule type" value="Genomic_DNA"/>
</dbReference>
<dbReference type="PANTHER" id="PTHR30562:SF1">
    <property type="entry name" value="UVRABC SYSTEM PROTEIN C"/>
    <property type="match status" value="1"/>
</dbReference>
<dbReference type="Gene3D" id="3.40.1440.10">
    <property type="entry name" value="GIY-YIG endonuclease"/>
    <property type="match status" value="1"/>
</dbReference>
<evidence type="ECO:0000259" key="10">
    <source>
        <dbReference type="PROSITE" id="PS50165"/>
    </source>
</evidence>
<dbReference type="HAMAP" id="MF_00203">
    <property type="entry name" value="UvrC"/>
    <property type="match status" value="1"/>
</dbReference>
<dbReference type="Pfam" id="PF08459">
    <property type="entry name" value="UvrC_RNaseH_dom"/>
    <property type="match status" value="1"/>
</dbReference>
<dbReference type="InterPro" id="IPR035901">
    <property type="entry name" value="GIY-YIG_endonuc_sf"/>
</dbReference>
<dbReference type="NCBIfam" id="TIGR00194">
    <property type="entry name" value="uvrC"/>
    <property type="match status" value="1"/>
</dbReference>
<protein>
    <recommendedName>
        <fullName evidence="7">UvrABC system protein C</fullName>
        <shortName evidence="7">Protein UvrC</shortName>
    </recommendedName>
    <alternativeName>
        <fullName evidence="7">Excinuclease ABC subunit C</fullName>
    </alternativeName>
</protein>
<keyword evidence="2 7" id="KW-0227">DNA damage</keyword>
<keyword evidence="3 7" id="KW-0228">DNA excision</keyword>
<evidence type="ECO:0000256" key="7">
    <source>
        <dbReference type="HAMAP-Rule" id="MF_00203"/>
    </source>
</evidence>
<evidence type="ECO:0000259" key="9">
    <source>
        <dbReference type="PROSITE" id="PS50164"/>
    </source>
</evidence>
<gene>
    <name evidence="7 11" type="primary">uvrC</name>
    <name evidence="11" type="ORF">RNZ46_05545</name>
</gene>
<evidence type="ECO:0000256" key="5">
    <source>
        <dbReference type="ARBA" id="ARBA00023204"/>
    </source>
</evidence>
<dbReference type="PANTHER" id="PTHR30562">
    <property type="entry name" value="UVRC/OXIDOREDUCTASE"/>
    <property type="match status" value="1"/>
</dbReference>
<dbReference type="SUPFAM" id="SSF46600">
    <property type="entry name" value="C-terminal UvrC-binding domain of UvrB"/>
    <property type="match status" value="1"/>
</dbReference>
<dbReference type="Pfam" id="PF22920">
    <property type="entry name" value="UvrC_RNaseH"/>
    <property type="match status" value="1"/>
</dbReference>
<dbReference type="InterPro" id="IPR047296">
    <property type="entry name" value="GIY-YIG_UvrC_Cho"/>
</dbReference>
<proteinExistence type="inferred from homology"/>
<dbReference type="Pfam" id="PF01541">
    <property type="entry name" value="GIY-YIG"/>
    <property type="match status" value="1"/>
</dbReference>
<evidence type="ECO:0000256" key="1">
    <source>
        <dbReference type="ARBA" id="ARBA00022490"/>
    </source>
</evidence>
<dbReference type="PROSITE" id="PS50151">
    <property type="entry name" value="UVR"/>
    <property type="match status" value="1"/>
</dbReference>
<dbReference type="KEGG" id="hws:RNZ46_05545"/>
<comment type="subunit">
    <text evidence="7">Interacts with UvrB in an incision complex.</text>
</comment>
<dbReference type="InterPro" id="IPR038476">
    <property type="entry name" value="UvrC_RNase_H_dom_sf"/>
</dbReference>
<dbReference type="Gene3D" id="3.30.420.340">
    <property type="entry name" value="UvrC, RNAse H endonuclease domain"/>
    <property type="match status" value="1"/>
</dbReference>